<dbReference type="AlphaFoldDB" id="A0A9D2ML63"/>
<feature type="transmembrane region" description="Helical" evidence="1">
    <location>
        <begin position="237"/>
        <end position="255"/>
    </location>
</feature>
<proteinExistence type="predicted"/>
<keyword evidence="1" id="KW-0812">Transmembrane</keyword>
<dbReference type="Proteomes" id="UP000823921">
    <property type="component" value="Unassembled WGS sequence"/>
</dbReference>
<evidence type="ECO:0000313" key="2">
    <source>
        <dbReference type="EMBL" id="HJB80172.1"/>
    </source>
</evidence>
<gene>
    <name evidence="2" type="ORF">H9712_04255</name>
</gene>
<reference evidence="2" key="1">
    <citation type="journal article" date="2021" name="PeerJ">
        <title>Extensive microbial diversity within the chicken gut microbiome revealed by metagenomics and culture.</title>
        <authorList>
            <person name="Gilroy R."/>
            <person name="Ravi A."/>
            <person name="Getino M."/>
            <person name="Pursley I."/>
            <person name="Horton D.L."/>
            <person name="Alikhan N.F."/>
            <person name="Baker D."/>
            <person name="Gharbi K."/>
            <person name="Hall N."/>
            <person name="Watson M."/>
            <person name="Adriaenssens E.M."/>
            <person name="Foster-Nyarko E."/>
            <person name="Jarju S."/>
            <person name="Secka A."/>
            <person name="Antonio M."/>
            <person name="Oren A."/>
            <person name="Chaudhuri R.R."/>
            <person name="La Ragione R."/>
            <person name="Hildebrand F."/>
            <person name="Pallen M.J."/>
        </authorList>
    </citation>
    <scope>NUCLEOTIDE SEQUENCE</scope>
    <source>
        <strain evidence="2">CHK192-8294</strain>
    </source>
</reference>
<feature type="transmembrane region" description="Helical" evidence="1">
    <location>
        <begin position="213"/>
        <end position="231"/>
    </location>
</feature>
<feature type="transmembrane region" description="Helical" evidence="1">
    <location>
        <begin position="169"/>
        <end position="192"/>
    </location>
</feature>
<keyword evidence="1" id="KW-0472">Membrane</keyword>
<evidence type="ECO:0000256" key="1">
    <source>
        <dbReference type="SAM" id="Phobius"/>
    </source>
</evidence>
<organism evidence="2 3">
    <name type="scientific">Candidatus Flavonifractor intestinigallinarum</name>
    <dbReference type="NCBI Taxonomy" id="2838586"/>
    <lineage>
        <taxon>Bacteria</taxon>
        <taxon>Bacillati</taxon>
        <taxon>Bacillota</taxon>
        <taxon>Clostridia</taxon>
        <taxon>Eubacteriales</taxon>
        <taxon>Oscillospiraceae</taxon>
        <taxon>Flavonifractor</taxon>
    </lineage>
</organism>
<sequence>MSKKPISQKRAERQQMENQALHRVFNVFLLGLAAECYLFIVQRFYTASTVSSLLLWDRILRWGVWLGLVMLVAGVVVAVVKRNQAKLRTAMTWVAGIGAFLAVSGWVITRFFDQNRGITAMCIAVPVLTLLGLVYFLFQHECFATTVILTGSLFSVWVCGNGVSGTWRVPVIVCAVLVVIALVVLAGLIRRVQTEGGKLGGLRVFTPECDYRVLYAACAAGALSIVVTLLLPAASFYLLWVLGILLFAALVYFTTKLM</sequence>
<feature type="transmembrane region" description="Helical" evidence="1">
    <location>
        <begin position="60"/>
        <end position="80"/>
    </location>
</feature>
<evidence type="ECO:0000313" key="3">
    <source>
        <dbReference type="Proteomes" id="UP000823921"/>
    </source>
</evidence>
<reference evidence="2" key="2">
    <citation type="submission" date="2021-04" db="EMBL/GenBank/DDBJ databases">
        <authorList>
            <person name="Gilroy R."/>
        </authorList>
    </citation>
    <scope>NUCLEOTIDE SEQUENCE</scope>
    <source>
        <strain evidence="2">CHK192-8294</strain>
    </source>
</reference>
<protein>
    <submittedName>
        <fullName evidence="2">Uncharacterized protein</fullName>
    </submittedName>
</protein>
<feature type="transmembrane region" description="Helical" evidence="1">
    <location>
        <begin position="92"/>
        <end position="112"/>
    </location>
</feature>
<feature type="transmembrane region" description="Helical" evidence="1">
    <location>
        <begin position="20"/>
        <end position="40"/>
    </location>
</feature>
<name>A0A9D2ML63_9FIRM</name>
<accession>A0A9D2ML63</accession>
<feature type="transmembrane region" description="Helical" evidence="1">
    <location>
        <begin position="118"/>
        <end position="138"/>
    </location>
</feature>
<dbReference type="EMBL" id="DWXO01000045">
    <property type="protein sequence ID" value="HJB80172.1"/>
    <property type="molecule type" value="Genomic_DNA"/>
</dbReference>
<comment type="caution">
    <text evidence="2">The sequence shown here is derived from an EMBL/GenBank/DDBJ whole genome shotgun (WGS) entry which is preliminary data.</text>
</comment>
<feature type="transmembrane region" description="Helical" evidence="1">
    <location>
        <begin position="143"/>
        <end position="163"/>
    </location>
</feature>
<keyword evidence="1" id="KW-1133">Transmembrane helix</keyword>